<comment type="similarity">
    <text evidence="1">Belongs to the Gfo/Idh/MocA family.</text>
</comment>
<evidence type="ECO:0008006" key="7">
    <source>
        <dbReference type="Google" id="ProtNLM"/>
    </source>
</evidence>
<dbReference type="AlphaFoldDB" id="A0A9N9ZIS1"/>
<evidence type="ECO:0000259" key="3">
    <source>
        <dbReference type="Pfam" id="PF01408"/>
    </source>
</evidence>
<keyword evidence="2" id="KW-0560">Oxidoreductase</keyword>
<dbReference type="Gene3D" id="3.30.360.10">
    <property type="entry name" value="Dihydrodipicolinate Reductase, domain 2"/>
    <property type="match status" value="1"/>
</dbReference>
<dbReference type="Proteomes" id="UP000775872">
    <property type="component" value="Unassembled WGS sequence"/>
</dbReference>
<comment type="caution">
    <text evidence="5">The sequence shown here is derived from an EMBL/GenBank/DDBJ whole genome shotgun (WGS) entry which is preliminary data.</text>
</comment>
<dbReference type="GO" id="GO:0016491">
    <property type="term" value="F:oxidoreductase activity"/>
    <property type="evidence" value="ECO:0007669"/>
    <property type="project" value="UniProtKB-KW"/>
</dbReference>
<evidence type="ECO:0000259" key="4">
    <source>
        <dbReference type="Pfam" id="PF22725"/>
    </source>
</evidence>
<dbReference type="Pfam" id="PF22725">
    <property type="entry name" value="GFO_IDH_MocA_C3"/>
    <property type="match status" value="1"/>
</dbReference>
<evidence type="ECO:0000256" key="2">
    <source>
        <dbReference type="ARBA" id="ARBA00023002"/>
    </source>
</evidence>
<dbReference type="GO" id="GO:0005737">
    <property type="term" value="C:cytoplasm"/>
    <property type="evidence" value="ECO:0007669"/>
    <property type="project" value="TreeGrafter"/>
</dbReference>
<evidence type="ECO:0000313" key="5">
    <source>
        <dbReference type="EMBL" id="CAH0055955.1"/>
    </source>
</evidence>
<dbReference type="OrthoDB" id="446809at2759"/>
<reference evidence="6" key="1">
    <citation type="submission" date="2019-06" db="EMBL/GenBank/DDBJ databases">
        <authorList>
            <person name="Broberg M."/>
        </authorList>
    </citation>
    <scope>NUCLEOTIDE SEQUENCE [LARGE SCALE GENOMIC DNA]</scope>
</reference>
<dbReference type="InterPro" id="IPR000683">
    <property type="entry name" value="Gfo/Idh/MocA-like_OxRdtase_N"/>
</dbReference>
<keyword evidence="6" id="KW-1185">Reference proteome</keyword>
<dbReference type="PANTHER" id="PTHR42840:SF3">
    <property type="entry name" value="BINDING ROSSMANN FOLD OXIDOREDUCTASE, PUTATIVE (AFU_ORTHOLOGUE AFUA_2G10240)-RELATED"/>
    <property type="match status" value="1"/>
</dbReference>
<organism evidence="5 6">
    <name type="scientific">Clonostachys solani</name>
    <dbReference type="NCBI Taxonomy" id="160281"/>
    <lineage>
        <taxon>Eukaryota</taxon>
        <taxon>Fungi</taxon>
        <taxon>Dikarya</taxon>
        <taxon>Ascomycota</taxon>
        <taxon>Pezizomycotina</taxon>
        <taxon>Sordariomycetes</taxon>
        <taxon>Hypocreomycetidae</taxon>
        <taxon>Hypocreales</taxon>
        <taxon>Bionectriaceae</taxon>
        <taxon>Clonostachys</taxon>
    </lineage>
</organism>
<dbReference type="PANTHER" id="PTHR42840">
    <property type="entry name" value="NAD(P)-BINDING ROSSMANN-FOLD SUPERFAMILY PROTEIN-RELATED"/>
    <property type="match status" value="1"/>
</dbReference>
<dbReference type="InterPro" id="IPR055170">
    <property type="entry name" value="GFO_IDH_MocA-like_dom"/>
</dbReference>
<protein>
    <recommendedName>
        <fullName evidence="7">Oxidoreductase</fullName>
    </recommendedName>
</protein>
<sequence length="364" mass="40346">MAEQRKLRVALVGLGRMGQIHAKNYAFLVPRAEVVAVCDVRDASLEWAKENLNPAVQTFKDAEDMFKNSGAEAVLIATETSKHAPLTELAISNGLHVLLEKPIAVDIESSRRVVEHSQKYPHIKTMVAFNRRFDESNLALKAAIDAGDLGKIHLFRAWTADVYDPSGFFINFSKSSGGLFTDVGVHDVDLARWFTNMPSSCPNPKQEVSKVFAVGQQVRHPELRELQDADNGDCIIEFTNGTTAVLHFSRTGRNGSETFIEVCGTEQRVAVNPGAEKNKLQIRDKHGVRTECHQTVMDRFKDAFIRELQVFTDCVLDDTPLPVSLEDALQASKVCYALTLSFRSGQPVYFDENGNIIPPSAANK</sequence>
<evidence type="ECO:0000256" key="1">
    <source>
        <dbReference type="ARBA" id="ARBA00010928"/>
    </source>
</evidence>
<dbReference type="Pfam" id="PF01408">
    <property type="entry name" value="GFO_IDH_MocA"/>
    <property type="match status" value="1"/>
</dbReference>
<gene>
    <name evidence="5" type="ORF">CSOL1703_00005889</name>
</gene>
<name>A0A9N9ZIS1_9HYPO</name>
<evidence type="ECO:0000313" key="6">
    <source>
        <dbReference type="Proteomes" id="UP000775872"/>
    </source>
</evidence>
<dbReference type="InterPro" id="IPR036291">
    <property type="entry name" value="NAD(P)-bd_dom_sf"/>
</dbReference>
<feature type="domain" description="GFO/IDH/MocA-like oxidoreductase" evidence="4">
    <location>
        <begin position="139"/>
        <end position="268"/>
    </location>
</feature>
<dbReference type="SUPFAM" id="SSF55347">
    <property type="entry name" value="Glyceraldehyde-3-phosphate dehydrogenase-like, C-terminal domain"/>
    <property type="match status" value="1"/>
</dbReference>
<dbReference type="EMBL" id="CABFOC020000063">
    <property type="protein sequence ID" value="CAH0055955.1"/>
    <property type="molecule type" value="Genomic_DNA"/>
</dbReference>
<dbReference type="Gene3D" id="3.40.50.720">
    <property type="entry name" value="NAD(P)-binding Rossmann-like Domain"/>
    <property type="match status" value="1"/>
</dbReference>
<dbReference type="GO" id="GO:0000166">
    <property type="term" value="F:nucleotide binding"/>
    <property type="evidence" value="ECO:0007669"/>
    <property type="project" value="InterPro"/>
</dbReference>
<accession>A0A9N9ZIS1</accession>
<proteinExistence type="inferred from homology"/>
<reference evidence="5 6" key="2">
    <citation type="submission" date="2021-10" db="EMBL/GenBank/DDBJ databases">
        <authorList>
            <person name="Piombo E."/>
        </authorList>
    </citation>
    <scope>NUCLEOTIDE SEQUENCE [LARGE SCALE GENOMIC DNA]</scope>
</reference>
<feature type="domain" description="Gfo/Idh/MocA-like oxidoreductase N-terminal" evidence="3">
    <location>
        <begin position="7"/>
        <end position="122"/>
    </location>
</feature>
<dbReference type="SUPFAM" id="SSF51735">
    <property type="entry name" value="NAD(P)-binding Rossmann-fold domains"/>
    <property type="match status" value="1"/>
</dbReference>
<dbReference type="GO" id="GO:0006740">
    <property type="term" value="P:NADPH regeneration"/>
    <property type="evidence" value="ECO:0007669"/>
    <property type="project" value="TreeGrafter"/>
</dbReference>